<dbReference type="AlphaFoldDB" id="A0A4Z2F7M2"/>
<name>A0A4Z2F7M2_9TELE</name>
<keyword evidence="2" id="KW-1185">Reference proteome</keyword>
<gene>
    <name evidence="1" type="ORF">EYF80_052835</name>
</gene>
<protein>
    <submittedName>
        <fullName evidence="1">Uncharacterized protein</fullName>
    </submittedName>
</protein>
<comment type="caution">
    <text evidence="1">The sequence shown here is derived from an EMBL/GenBank/DDBJ whole genome shotgun (WGS) entry which is preliminary data.</text>
</comment>
<proteinExistence type="predicted"/>
<sequence>MPWHDVTAVPGCVGEPPRPLTAPKFMFMKALAEPAGGSAGRLLYHRHGDAPGRRRRVLLLLLRAPRRRLQGLVLPLPLALVAAVLEPDLHLVGGELQGAGQVLALRRGQVALLLEAPLQLEHLRLGEEDPRPAAAALLLGRRPLRVARPGLRRLLPGRQRAALWRGEGRGEFNAPTLSLQLGPLQSRVHVHVRGHAGVPPLLLARRQRPEVGQAVLSVREGRAAVPGPGEHAGRRGLELPLPVLELQGPGLLLAEGPVLELQGPGLLLAEGPVLELQGPGLLLLQLQDVLDRKRRGGERAVQHHVLQLRLCSAVEMKPTE</sequence>
<accession>A0A4Z2F7M2</accession>
<dbReference type="EMBL" id="SRLO01001545">
    <property type="protein sequence ID" value="TNN37005.1"/>
    <property type="molecule type" value="Genomic_DNA"/>
</dbReference>
<reference evidence="1 2" key="1">
    <citation type="submission" date="2019-03" db="EMBL/GenBank/DDBJ databases">
        <title>First draft genome of Liparis tanakae, snailfish: a comprehensive survey of snailfish specific genes.</title>
        <authorList>
            <person name="Kim W."/>
            <person name="Song I."/>
            <person name="Jeong J.-H."/>
            <person name="Kim D."/>
            <person name="Kim S."/>
            <person name="Ryu S."/>
            <person name="Song J.Y."/>
            <person name="Lee S.K."/>
        </authorList>
    </citation>
    <scope>NUCLEOTIDE SEQUENCE [LARGE SCALE GENOMIC DNA]</scope>
    <source>
        <tissue evidence="1">Muscle</tissue>
    </source>
</reference>
<organism evidence="1 2">
    <name type="scientific">Liparis tanakae</name>
    <name type="common">Tanaka's snailfish</name>
    <dbReference type="NCBI Taxonomy" id="230148"/>
    <lineage>
        <taxon>Eukaryota</taxon>
        <taxon>Metazoa</taxon>
        <taxon>Chordata</taxon>
        <taxon>Craniata</taxon>
        <taxon>Vertebrata</taxon>
        <taxon>Euteleostomi</taxon>
        <taxon>Actinopterygii</taxon>
        <taxon>Neopterygii</taxon>
        <taxon>Teleostei</taxon>
        <taxon>Neoteleostei</taxon>
        <taxon>Acanthomorphata</taxon>
        <taxon>Eupercaria</taxon>
        <taxon>Perciformes</taxon>
        <taxon>Cottioidei</taxon>
        <taxon>Cottales</taxon>
        <taxon>Liparidae</taxon>
        <taxon>Liparis</taxon>
    </lineage>
</organism>
<evidence type="ECO:0000313" key="2">
    <source>
        <dbReference type="Proteomes" id="UP000314294"/>
    </source>
</evidence>
<evidence type="ECO:0000313" key="1">
    <source>
        <dbReference type="EMBL" id="TNN37005.1"/>
    </source>
</evidence>
<dbReference type="Proteomes" id="UP000314294">
    <property type="component" value="Unassembled WGS sequence"/>
</dbReference>